<protein>
    <submittedName>
        <fullName evidence="3">Tripartite tricarboxylate transporter substrate binding protein</fullName>
    </submittedName>
</protein>
<accession>A0A931H848</accession>
<dbReference type="CDD" id="cd13578">
    <property type="entry name" value="PBP2_Bug27"/>
    <property type="match status" value="1"/>
</dbReference>
<dbReference type="Proteomes" id="UP000651050">
    <property type="component" value="Unassembled WGS sequence"/>
</dbReference>
<dbReference type="PANTHER" id="PTHR42928">
    <property type="entry name" value="TRICARBOXYLATE-BINDING PROTEIN"/>
    <property type="match status" value="1"/>
</dbReference>
<evidence type="ECO:0000256" key="2">
    <source>
        <dbReference type="SAM" id="SignalP"/>
    </source>
</evidence>
<proteinExistence type="inferred from homology"/>
<dbReference type="InterPro" id="IPR005064">
    <property type="entry name" value="BUG"/>
</dbReference>
<dbReference type="RefSeq" id="WP_196988210.1">
    <property type="nucleotide sequence ID" value="NZ_JADWYS010000001.1"/>
</dbReference>
<evidence type="ECO:0000256" key="1">
    <source>
        <dbReference type="ARBA" id="ARBA00006987"/>
    </source>
</evidence>
<keyword evidence="4" id="KW-1185">Reference proteome</keyword>
<sequence length="321" mass="33795">MNRVRRTLVLAATALALSGTAFAQAWPSKPITLVVPYATGGATDIMARLVADRLREVLGQPIIVENRGGAAANIGAAYAAKAAPDGYTLLMVTNAHATNQALYKNLQYDLEKDFTPISPVATIPNILVVGNDVPAKDLREFIGLARNANPAINYASGGSGTSQHLAGALFNSMAHGKMVHVPYKQGSAAIVDVVGSRVEAYFGGISEVASLIDSGKLRALGVTTATRSPRYPNLPAISEVVPGYEIRIWMGLVTRAGSPPEAIARVNAAMKTILAEPEVRRKLGELGAVPLVSTPEEFGTFVRKEVTDLGKVVQLSGAKVE</sequence>
<comment type="caution">
    <text evidence="3">The sequence shown here is derived from an EMBL/GenBank/DDBJ whole genome shotgun (WGS) entry which is preliminary data.</text>
</comment>
<evidence type="ECO:0000313" key="3">
    <source>
        <dbReference type="EMBL" id="MBG9390471.1"/>
    </source>
</evidence>
<comment type="similarity">
    <text evidence="1">Belongs to the UPF0065 (bug) family.</text>
</comment>
<name>A0A931H848_9BURK</name>
<evidence type="ECO:0000313" key="4">
    <source>
        <dbReference type="Proteomes" id="UP000651050"/>
    </source>
</evidence>
<keyword evidence="2" id="KW-0732">Signal</keyword>
<dbReference type="Gene3D" id="3.40.190.10">
    <property type="entry name" value="Periplasmic binding protein-like II"/>
    <property type="match status" value="1"/>
</dbReference>
<dbReference type="PANTHER" id="PTHR42928:SF5">
    <property type="entry name" value="BLR1237 PROTEIN"/>
    <property type="match status" value="1"/>
</dbReference>
<dbReference type="SUPFAM" id="SSF53850">
    <property type="entry name" value="Periplasmic binding protein-like II"/>
    <property type="match status" value="1"/>
</dbReference>
<feature type="chain" id="PRO_5037092938" evidence="2">
    <location>
        <begin position="24"/>
        <end position="321"/>
    </location>
</feature>
<gene>
    <name evidence="3" type="ORF">I5803_20745</name>
</gene>
<reference evidence="3" key="1">
    <citation type="submission" date="2020-11" db="EMBL/GenBank/DDBJ databases">
        <title>Bacterial whole genome sequence for Caenimonas sp. DR4.4.</title>
        <authorList>
            <person name="Le V."/>
            <person name="Ko S.-R."/>
            <person name="Ahn C.-Y."/>
            <person name="Oh H.-M."/>
        </authorList>
    </citation>
    <scope>NUCLEOTIDE SEQUENCE</scope>
    <source>
        <strain evidence="3">DR4.4</strain>
    </source>
</reference>
<dbReference type="PIRSF" id="PIRSF017082">
    <property type="entry name" value="YflP"/>
    <property type="match status" value="1"/>
</dbReference>
<organism evidence="3 4">
    <name type="scientific">Caenimonas aquaedulcis</name>
    <dbReference type="NCBI Taxonomy" id="2793270"/>
    <lineage>
        <taxon>Bacteria</taxon>
        <taxon>Pseudomonadati</taxon>
        <taxon>Pseudomonadota</taxon>
        <taxon>Betaproteobacteria</taxon>
        <taxon>Burkholderiales</taxon>
        <taxon>Comamonadaceae</taxon>
        <taxon>Caenimonas</taxon>
    </lineage>
</organism>
<dbReference type="AlphaFoldDB" id="A0A931H848"/>
<dbReference type="InterPro" id="IPR042100">
    <property type="entry name" value="Bug_dom1"/>
</dbReference>
<dbReference type="Pfam" id="PF03401">
    <property type="entry name" value="TctC"/>
    <property type="match status" value="1"/>
</dbReference>
<feature type="signal peptide" evidence="2">
    <location>
        <begin position="1"/>
        <end position="23"/>
    </location>
</feature>
<dbReference type="EMBL" id="JADWYS010000001">
    <property type="protein sequence ID" value="MBG9390471.1"/>
    <property type="molecule type" value="Genomic_DNA"/>
</dbReference>
<dbReference type="Gene3D" id="3.40.190.150">
    <property type="entry name" value="Bordetella uptake gene, domain 1"/>
    <property type="match status" value="1"/>
</dbReference>